<sequence>MKKTAESFLPLTETTYLILTSLWNPLHGYGIMQNVEKMTNSRIVLAPGTLYGALSKLTKDNLIEAMDNTLGADRKKNYVLTELGREVVKLEFKRLETLVIESKKMLRSVNFEDN</sequence>
<dbReference type="RefSeq" id="WP_202767228.1">
    <property type="nucleotide sequence ID" value="NZ_JAESWA010000022.1"/>
</dbReference>
<dbReference type="PANTHER" id="PTHR33169:SF13">
    <property type="entry name" value="PADR-FAMILY TRANSCRIPTIONAL REGULATOR"/>
    <property type="match status" value="1"/>
</dbReference>
<feature type="domain" description="Transcription regulator PadR N-terminal" evidence="1">
    <location>
        <begin position="24"/>
        <end position="88"/>
    </location>
</feature>
<dbReference type="InterPro" id="IPR036390">
    <property type="entry name" value="WH_DNA-bd_sf"/>
</dbReference>
<dbReference type="Pfam" id="PF03551">
    <property type="entry name" value="PadR"/>
    <property type="match status" value="1"/>
</dbReference>
<proteinExistence type="predicted"/>
<dbReference type="AlphaFoldDB" id="A0A937K4T0"/>
<reference evidence="2" key="1">
    <citation type="submission" date="2021-01" db="EMBL/GenBank/DDBJ databases">
        <title>Genome public.</title>
        <authorList>
            <person name="Liu C."/>
            <person name="Sun Q."/>
        </authorList>
    </citation>
    <scope>NUCLEOTIDE SEQUENCE</scope>
    <source>
        <strain evidence="2">YIM B02565</strain>
    </source>
</reference>
<accession>A0A937K4T0</accession>
<evidence type="ECO:0000259" key="1">
    <source>
        <dbReference type="Pfam" id="PF03551"/>
    </source>
</evidence>
<organism evidence="2 3">
    <name type="scientific">Clostridium paridis</name>
    <dbReference type="NCBI Taxonomy" id="2803863"/>
    <lineage>
        <taxon>Bacteria</taxon>
        <taxon>Bacillati</taxon>
        <taxon>Bacillota</taxon>
        <taxon>Clostridia</taxon>
        <taxon>Eubacteriales</taxon>
        <taxon>Clostridiaceae</taxon>
        <taxon>Clostridium</taxon>
    </lineage>
</organism>
<name>A0A937K4T0_9CLOT</name>
<dbReference type="EMBL" id="JAESWA010000022">
    <property type="protein sequence ID" value="MBL4931843.1"/>
    <property type="molecule type" value="Genomic_DNA"/>
</dbReference>
<evidence type="ECO:0000313" key="3">
    <source>
        <dbReference type="Proteomes" id="UP000623681"/>
    </source>
</evidence>
<dbReference type="InterPro" id="IPR052509">
    <property type="entry name" value="Metal_resp_DNA-bind_regulator"/>
</dbReference>
<dbReference type="Gene3D" id="1.10.10.10">
    <property type="entry name" value="Winged helix-like DNA-binding domain superfamily/Winged helix DNA-binding domain"/>
    <property type="match status" value="1"/>
</dbReference>
<evidence type="ECO:0000313" key="2">
    <source>
        <dbReference type="EMBL" id="MBL4931843.1"/>
    </source>
</evidence>
<comment type="caution">
    <text evidence="2">The sequence shown here is derived from an EMBL/GenBank/DDBJ whole genome shotgun (WGS) entry which is preliminary data.</text>
</comment>
<dbReference type="SUPFAM" id="SSF46785">
    <property type="entry name" value="Winged helix' DNA-binding domain"/>
    <property type="match status" value="1"/>
</dbReference>
<keyword evidence="3" id="KW-1185">Reference proteome</keyword>
<protein>
    <submittedName>
        <fullName evidence="2">PadR family transcriptional regulator</fullName>
    </submittedName>
</protein>
<dbReference type="Proteomes" id="UP000623681">
    <property type="component" value="Unassembled WGS sequence"/>
</dbReference>
<gene>
    <name evidence="2" type="ORF">JK634_08505</name>
</gene>
<dbReference type="InterPro" id="IPR005149">
    <property type="entry name" value="Tscrpt_reg_PadR_N"/>
</dbReference>
<dbReference type="InterPro" id="IPR036388">
    <property type="entry name" value="WH-like_DNA-bd_sf"/>
</dbReference>
<dbReference type="PANTHER" id="PTHR33169">
    <property type="entry name" value="PADR-FAMILY TRANSCRIPTIONAL REGULATOR"/>
    <property type="match status" value="1"/>
</dbReference>